<dbReference type="InterPro" id="IPR038705">
    <property type="entry name" value="YabP_sf"/>
</dbReference>
<dbReference type="EMBL" id="CYZR01000004">
    <property type="protein sequence ID" value="CUN85319.1"/>
    <property type="molecule type" value="Genomic_DNA"/>
</dbReference>
<dbReference type="Proteomes" id="UP000095488">
    <property type="component" value="Unassembled WGS sequence"/>
</dbReference>
<accession>A0ABP2AQ47</accession>
<dbReference type="InterPro" id="IPR012504">
    <property type="entry name" value="Spore_YabP"/>
</dbReference>
<proteinExistence type="predicted"/>
<evidence type="ECO:0000313" key="1">
    <source>
        <dbReference type="EMBL" id="CUN85319.1"/>
    </source>
</evidence>
<reference evidence="1 2" key="1">
    <citation type="submission" date="2015-09" db="EMBL/GenBank/DDBJ databases">
        <authorList>
            <consortium name="Pathogen Informatics"/>
            <person name="Wu L."/>
            <person name="Ma J."/>
        </authorList>
    </citation>
    <scope>NUCLEOTIDE SEQUENCE [LARGE SCALE GENOMIC DNA]</scope>
    <source>
        <strain evidence="1 2">2789STDY5834858</strain>
    </source>
</reference>
<dbReference type="InterPro" id="IPR022476">
    <property type="entry name" value="Spore_YabP/YqfC"/>
</dbReference>
<evidence type="ECO:0000313" key="2">
    <source>
        <dbReference type="Proteomes" id="UP000095488"/>
    </source>
</evidence>
<dbReference type="RefSeq" id="WP_055258688.1">
    <property type="nucleotide sequence ID" value="NZ_BCMV01000019.1"/>
</dbReference>
<dbReference type="Pfam" id="PF07873">
    <property type="entry name" value="YabP"/>
    <property type="match status" value="1"/>
</dbReference>
<gene>
    <name evidence="1" type="ORF">ERS852473_01241</name>
</gene>
<name>A0ABP2AQ47_SARVE</name>
<organism evidence="1 2">
    <name type="scientific">Sarcina ventriculi</name>
    <name type="common">Clostridium ventriculi</name>
    <dbReference type="NCBI Taxonomy" id="1267"/>
    <lineage>
        <taxon>Bacteria</taxon>
        <taxon>Bacillati</taxon>
        <taxon>Bacillota</taxon>
        <taxon>Clostridia</taxon>
        <taxon>Eubacteriales</taxon>
        <taxon>Clostridiaceae</taxon>
        <taxon>Sarcina</taxon>
    </lineage>
</organism>
<dbReference type="Gene3D" id="2.60.40.2000">
    <property type="match status" value="1"/>
</dbReference>
<sequence>MENKLVKEENKNSLNLEDRKVLVVNGVLEVLNFNDEKITVNTNLGSLAIKGKNLRVKKLDLENSEIIIHGYVDSLIYSGTKARRKRRFIIPRLGR</sequence>
<protein>
    <submittedName>
        <fullName evidence="1">Sporulation protein YabP</fullName>
    </submittedName>
</protein>
<comment type="caution">
    <text evidence="1">The sequence shown here is derived from an EMBL/GenBank/DDBJ whole genome shotgun (WGS) entry which is preliminary data.</text>
</comment>
<dbReference type="NCBIfam" id="TIGR02892">
    <property type="entry name" value="spore_yabP"/>
    <property type="match status" value="1"/>
</dbReference>
<keyword evidence="2" id="KW-1185">Reference proteome</keyword>